<organism evidence="2 3">
    <name type="scientific">Cucurbita moschata</name>
    <name type="common">Winter crookneck squash</name>
    <name type="synonym">Cucurbita pepo var. moschata</name>
    <dbReference type="NCBI Taxonomy" id="3662"/>
    <lineage>
        <taxon>Eukaryota</taxon>
        <taxon>Viridiplantae</taxon>
        <taxon>Streptophyta</taxon>
        <taxon>Embryophyta</taxon>
        <taxon>Tracheophyta</taxon>
        <taxon>Spermatophyta</taxon>
        <taxon>Magnoliopsida</taxon>
        <taxon>eudicotyledons</taxon>
        <taxon>Gunneridae</taxon>
        <taxon>Pentapetalae</taxon>
        <taxon>rosids</taxon>
        <taxon>fabids</taxon>
        <taxon>Cucurbitales</taxon>
        <taxon>Cucurbitaceae</taxon>
        <taxon>Cucurbiteae</taxon>
        <taxon>Cucurbita</taxon>
    </lineage>
</organism>
<dbReference type="PANTHER" id="PTHR47273">
    <property type="entry name" value="EXPRESSED PROTEIN"/>
    <property type="match status" value="1"/>
</dbReference>
<proteinExistence type="predicted"/>
<accession>A0A6J1GY01</accession>
<dbReference type="AlphaFoldDB" id="A0A6J1GY01"/>
<reference evidence="3" key="1">
    <citation type="submission" date="2025-08" db="UniProtKB">
        <authorList>
            <consortium name="RefSeq"/>
        </authorList>
    </citation>
    <scope>IDENTIFICATION</scope>
    <source>
        <tissue evidence="3">Young leaves</tissue>
    </source>
</reference>
<dbReference type="GeneID" id="111457870"/>
<dbReference type="PANTHER" id="PTHR47273:SF4">
    <property type="entry name" value="EXPRESSED PROTEIN"/>
    <property type="match status" value="1"/>
</dbReference>
<sequence length="273" mass="29695">MKMGWTLLLFALFLSLTSHNAFSHSLHSNKPAVVVGTVFCDTCSQQRLSKSTYFISGAIVAVECRDHKTSETNFKEEVKTNKNGNFKVVLPFSEQEHTNKIETCSVKMIKSSDPFCSVPSSATSSSLKLKNSKIRDGTRVFSAGYFAFKPLKQPTSCNRKNTDILKAKQVNPQLPFPPIVPPIVPPVIQPPSLLPPNPLQPAPLIPNPLEPPTPVIPNPFQPPAPLIPIIPMPPLPILTPPSPPPTVLPPFIPPFLPPIPGIPSGPPKVKKIP</sequence>
<evidence type="ECO:0000256" key="1">
    <source>
        <dbReference type="SAM" id="SignalP"/>
    </source>
</evidence>
<gene>
    <name evidence="3" type="primary">LOC111457870</name>
</gene>
<dbReference type="KEGG" id="cmos:111457870"/>
<evidence type="ECO:0000313" key="3">
    <source>
        <dbReference type="RefSeq" id="XP_022956064.1"/>
    </source>
</evidence>
<keyword evidence="1" id="KW-0732">Signal</keyword>
<feature type="signal peptide" evidence="1">
    <location>
        <begin position="1"/>
        <end position="23"/>
    </location>
</feature>
<keyword evidence="2" id="KW-1185">Reference proteome</keyword>
<dbReference type="Pfam" id="PF01190">
    <property type="entry name" value="Pollen_Ole_e_1"/>
    <property type="match status" value="1"/>
</dbReference>
<feature type="chain" id="PRO_5027013501" evidence="1">
    <location>
        <begin position="24"/>
        <end position="273"/>
    </location>
</feature>
<name>A0A6J1GY01_CUCMO</name>
<dbReference type="RefSeq" id="XP_022956064.1">
    <property type="nucleotide sequence ID" value="XM_023100296.1"/>
</dbReference>
<evidence type="ECO:0000313" key="2">
    <source>
        <dbReference type="Proteomes" id="UP000504609"/>
    </source>
</evidence>
<dbReference type="Proteomes" id="UP000504609">
    <property type="component" value="Unplaced"/>
</dbReference>
<protein>
    <submittedName>
        <fullName evidence="3">Gibberellin-regulated protein 14</fullName>
    </submittedName>
</protein>